<feature type="transmembrane region" description="Helical" evidence="2">
    <location>
        <begin position="1019"/>
        <end position="1045"/>
    </location>
</feature>
<dbReference type="SUPFAM" id="SSF82866">
    <property type="entry name" value="Multidrug efflux transporter AcrB transmembrane domain"/>
    <property type="match status" value="2"/>
</dbReference>
<dbReference type="PANTHER" id="PTHR32063">
    <property type="match status" value="1"/>
</dbReference>
<dbReference type="EMBL" id="JBHSEL010000044">
    <property type="protein sequence ID" value="MFC4624625.1"/>
    <property type="molecule type" value="Genomic_DNA"/>
</dbReference>
<dbReference type="RefSeq" id="WP_374830229.1">
    <property type="nucleotide sequence ID" value="NZ_JBHEEZ010000003.1"/>
</dbReference>
<dbReference type="Pfam" id="PF00873">
    <property type="entry name" value="ACR_tran"/>
    <property type="match status" value="1"/>
</dbReference>
<sequence length="1074" mass="113728">MARRCRSRTGTASPRTRQSPVNRQNEDGPVSTKSSSPGDNGGAIALFIRRPVFAFVINVLIMVAGLAAVTGVDVRELPDVDRPIITISTDFKGASAETIDRQVTQVLENAVARVSGVKSISSTSSFGRSRVTVEFNDGVDLNVAAADMRDAISRVTNNLPDEADPSRIVKADANADPVMRLSVTSDTMSVDDMTVLVEDHIQDVLAAVPGVADVQINGDRDKIFRIDIDQARLASYGLTIADIANALSSMGLDAPAGSLRSADQSIVVRASAPLETPEAFEAVFIKGHTRIADVATVTLGPDIESSTVRANSRNAIGLGIVRQAQSNTLDISTGIRAAIKNLQATLPEGVSITVTSDDASFINGAIHEVEIALIASVLIVVLIIYLFLWDARATLIPALSIPVALIGTIAAIYLVGFSVNILTLLALVLATGLVVDDAIVVLENIVRRRNQGMGPRAAAVLGTQEVFFAVIATTLTLVAVFVPISFLPGQAGGLFREFGFVLAISILLSSVVALTLCPMLASRFLKEANGVQEESHGPRFMRRFGGALSATYRRLLHACLAAPYVVVLVSVLFAGFAYVGFGTIRQELTPMEDRASIPLRITGPQGVSVEFMQSQLEAIERAVEPLRESGEIATTLAISGAMGSSSNGFMILTLAPWNERKRSQQEIVADVTERIKDITGVRIFPGQPNSLGIRGAGSGLQFAIVGSEYSKLQPAAQAVVAALEKDPRFVQPRLSVDATQPQLAVEIDRVRASDLGIDITGLANAVQSVLDGRKIGSVYVGDRSFDVKFVSSTNPINDPTDLENIFLKTSDGRYVPMSSIASVVEKAVPPQLNRESRQRSVAITTGLKPDFALGNAYAAVQEIAAPLLPPGSHIIPLAEAATLSDTSSGLVLVFGFAIIIILLVLAAQFESFVSALIVMATVPLGLGCAVVAMLLTGTSLNVYSEIGLVLLVGIMAKNGILIVEFADQLRDKGLDVREAIEEAANIRLRPVCMTMICAILGGVPLVLATGAGAEARIALGWVIVGGLGLATIATLFVTPVAYLLLGRFTRPKAEEEARLKRELESATRNQKAGI</sequence>
<feature type="transmembrane region" description="Helical" evidence="2">
    <location>
        <begin position="555"/>
        <end position="581"/>
    </location>
</feature>
<protein>
    <submittedName>
        <fullName evidence="3">Efflux RND transporter permease subunit</fullName>
    </submittedName>
</protein>
<keyword evidence="2" id="KW-0472">Membrane</keyword>
<evidence type="ECO:0000256" key="1">
    <source>
        <dbReference type="SAM" id="MobiDB-lite"/>
    </source>
</evidence>
<gene>
    <name evidence="3" type="ORF">ACFO1V_05205</name>
</gene>
<dbReference type="PANTHER" id="PTHR32063:SF14">
    <property type="entry name" value="BLL4319 PROTEIN"/>
    <property type="match status" value="1"/>
</dbReference>
<feature type="transmembrane region" description="Helical" evidence="2">
    <location>
        <begin position="421"/>
        <end position="446"/>
    </location>
</feature>
<feature type="transmembrane region" description="Helical" evidence="2">
    <location>
        <begin position="986"/>
        <end position="1007"/>
    </location>
</feature>
<dbReference type="InterPro" id="IPR001036">
    <property type="entry name" value="Acrflvin-R"/>
</dbReference>
<name>A0ABV9H6C6_9HYPH</name>
<feature type="compositionally biased region" description="Polar residues" evidence="1">
    <location>
        <begin position="8"/>
        <end position="23"/>
    </location>
</feature>
<reference evidence="4" key="1">
    <citation type="journal article" date="2019" name="Int. J. Syst. Evol. Microbiol.">
        <title>The Global Catalogue of Microorganisms (GCM) 10K type strain sequencing project: providing services to taxonomists for standard genome sequencing and annotation.</title>
        <authorList>
            <consortium name="The Broad Institute Genomics Platform"/>
            <consortium name="The Broad Institute Genome Sequencing Center for Infectious Disease"/>
            <person name="Wu L."/>
            <person name="Ma J."/>
        </authorList>
    </citation>
    <scope>NUCLEOTIDE SEQUENCE [LARGE SCALE GENOMIC DNA]</scope>
    <source>
        <strain evidence="4">CGMCC 1.15731</strain>
    </source>
</reference>
<proteinExistence type="predicted"/>
<dbReference type="InterPro" id="IPR027463">
    <property type="entry name" value="AcrB_DN_DC_subdom"/>
</dbReference>
<feature type="transmembrane region" description="Helical" evidence="2">
    <location>
        <begin position="912"/>
        <end position="934"/>
    </location>
</feature>
<feature type="transmembrane region" description="Helical" evidence="2">
    <location>
        <begin position="52"/>
        <end position="72"/>
    </location>
</feature>
<feature type="transmembrane region" description="Helical" evidence="2">
    <location>
        <begin position="887"/>
        <end position="905"/>
    </location>
</feature>
<dbReference type="Gene3D" id="1.20.1640.10">
    <property type="entry name" value="Multidrug efflux transporter AcrB transmembrane domain"/>
    <property type="match status" value="2"/>
</dbReference>
<dbReference type="SUPFAM" id="SSF82693">
    <property type="entry name" value="Multidrug efflux transporter AcrB pore domain, PN1, PN2, PC1 and PC2 subdomains"/>
    <property type="match status" value="3"/>
</dbReference>
<dbReference type="PRINTS" id="PR00702">
    <property type="entry name" value="ACRIFLAVINRP"/>
</dbReference>
<feature type="transmembrane region" description="Helical" evidence="2">
    <location>
        <begin position="395"/>
        <end position="415"/>
    </location>
</feature>
<feature type="transmembrane region" description="Helical" evidence="2">
    <location>
        <begin position="946"/>
        <end position="966"/>
    </location>
</feature>
<dbReference type="Gene3D" id="3.30.2090.10">
    <property type="entry name" value="Multidrug efflux transporter AcrB TolC docking domain, DN and DC subdomains"/>
    <property type="match status" value="2"/>
</dbReference>
<feature type="region of interest" description="Disordered" evidence="1">
    <location>
        <begin position="1"/>
        <end position="38"/>
    </location>
</feature>
<feature type="transmembrane region" description="Helical" evidence="2">
    <location>
        <begin position="498"/>
        <end position="521"/>
    </location>
</feature>
<evidence type="ECO:0000313" key="3">
    <source>
        <dbReference type="EMBL" id="MFC4624625.1"/>
    </source>
</evidence>
<accession>A0ABV9H6C6</accession>
<dbReference type="Gene3D" id="3.30.70.1440">
    <property type="entry name" value="Multidrug efflux transporter AcrB pore domain"/>
    <property type="match status" value="1"/>
</dbReference>
<organism evidence="3 4">
    <name type="scientific">Daeguia caeni</name>
    <dbReference type="NCBI Taxonomy" id="439612"/>
    <lineage>
        <taxon>Bacteria</taxon>
        <taxon>Pseudomonadati</taxon>
        <taxon>Pseudomonadota</taxon>
        <taxon>Alphaproteobacteria</taxon>
        <taxon>Hyphomicrobiales</taxon>
        <taxon>Brucellaceae</taxon>
        <taxon>Daeguia</taxon>
    </lineage>
</organism>
<keyword evidence="4" id="KW-1185">Reference proteome</keyword>
<dbReference type="Proteomes" id="UP001596042">
    <property type="component" value="Unassembled WGS sequence"/>
</dbReference>
<dbReference type="SUPFAM" id="SSF82714">
    <property type="entry name" value="Multidrug efflux transporter AcrB TolC docking domain, DN and DC subdomains"/>
    <property type="match status" value="2"/>
</dbReference>
<dbReference type="Gene3D" id="3.30.70.1430">
    <property type="entry name" value="Multidrug efflux transporter AcrB pore domain"/>
    <property type="match status" value="2"/>
</dbReference>
<feature type="transmembrane region" description="Helical" evidence="2">
    <location>
        <begin position="371"/>
        <end position="388"/>
    </location>
</feature>
<feature type="transmembrane region" description="Helical" evidence="2">
    <location>
        <begin position="466"/>
        <end position="486"/>
    </location>
</feature>
<evidence type="ECO:0000313" key="4">
    <source>
        <dbReference type="Proteomes" id="UP001596042"/>
    </source>
</evidence>
<comment type="caution">
    <text evidence="3">The sequence shown here is derived from an EMBL/GenBank/DDBJ whole genome shotgun (WGS) entry which is preliminary data.</text>
</comment>
<evidence type="ECO:0000256" key="2">
    <source>
        <dbReference type="SAM" id="Phobius"/>
    </source>
</evidence>
<dbReference type="Gene3D" id="3.30.70.1320">
    <property type="entry name" value="Multidrug efflux transporter AcrB pore domain like"/>
    <property type="match status" value="1"/>
</dbReference>
<keyword evidence="2" id="KW-0812">Transmembrane</keyword>
<keyword evidence="2" id="KW-1133">Transmembrane helix</keyword>